<protein>
    <submittedName>
        <fullName evidence="1">Uncharacterized protein</fullName>
    </submittedName>
</protein>
<gene>
    <name evidence="1" type="ORF">G5B91_35370</name>
</gene>
<name>A0A6G6J8E8_PSENT</name>
<dbReference type="AlphaFoldDB" id="A0A6G6J8E8"/>
<organism evidence="1 2">
    <name type="scientific">Pseudomonas nitroreducens</name>
    <dbReference type="NCBI Taxonomy" id="46680"/>
    <lineage>
        <taxon>Bacteria</taxon>
        <taxon>Pseudomonadati</taxon>
        <taxon>Pseudomonadota</taxon>
        <taxon>Gammaproteobacteria</taxon>
        <taxon>Pseudomonadales</taxon>
        <taxon>Pseudomonadaceae</taxon>
        <taxon>Pseudomonas</taxon>
    </lineage>
</organism>
<geneLocation type="plasmid" evidence="2">
    <name>ppnihbp1_1</name>
</geneLocation>
<evidence type="ECO:0000313" key="2">
    <source>
        <dbReference type="Proteomes" id="UP000501063"/>
    </source>
</evidence>
<keyword evidence="1" id="KW-0614">Plasmid</keyword>
<evidence type="ECO:0000313" key="1">
    <source>
        <dbReference type="EMBL" id="QIE91609.1"/>
    </source>
</evidence>
<accession>A0A6G6J8E8</accession>
<proteinExistence type="predicted"/>
<sequence length="92" mass="9782">MQLALSLTVTTLCPVKPMDEVVFTPLATEHLKTVVRGRVMNTLNTSGGNWRCAVVLEGEPFPTGRSVNVYSHEGTFEVLAGIPPVTGASLNG</sequence>
<dbReference type="Proteomes" id="UP000501063">
    <property type="component" value="Plasmid pPniHBP1_1"/>
</dbReference>
<reference evidence="1 2" key="1">
    <citation type="submission" date="2020-02" db="EMBL/GenBank/DDBJ databases">
        <title>Integrative conjugative elements (ICEs) and plasmids drive adaptation of Pseudomonas nitroreducens strain HBP1 to wastewater environment.</title>
        <authorList>
            <person name="Sentchilo V."/>
            <person name="Carraro N."/>
            <person name="Bertelli C."/>
            <person name="van der Meer J.R."/>
        </authorList>
    </citation>
    <scope>NUCLEOTIDE SEQUENCE [LARGE SCALE GENOMIC DNA]</scope>
    <source>
        <strain evidence="1 2">HBP1</strain>
        <plasmid evidence="2">ppnihbp1_1</plasmid>
    </source>
</reference>
<dbReference type="EMBL" id="CP049142">
    <property type="protein sequence ID" value="QIE91609.1"/>
    <property type="molecule type" value="Genomic_DNA"/>
</dbReference>
<dbReference type="RefSeq" id="WP_024764826.1">
    <property type="nucleotide sequence ID" value="NZ_CP049142.1"/>
</dbReference>
<dbReference type="KEGG" id="pnt:G5B91_35370"/>